<evidence type="ECO:0000313" key="6">
    <source>
        <dbReference type="Proteomes" id="UP000245288"/>
    </source>
</evidence>
<dbReference type="Pfam" id="PF01515">
    <property type="entry name" value="PTA_PTB"/>
    <property type="match status" value="1"/>
</dbReference>
<protein>
    <recommendedName>
        <fullName evidence="4">Phosphate acetyl/butaryl transferase domain-containing protein</fullName>
    </recommendedName>
</protein>
<dbReference type="PIRSF" id="PIRSF000428">
    <property type="entry name" value="P_Ac_trans"/>
    <property type="match status" value="1"/>
</dbReference>
<evidence type="ECO:0000256" key="1">
    <source>
        <dbReference type="ARBA" id="ARBA00005656"/>
    </source>
</evidence>
<comment type="caution">
    <text evidence="5">The sequence shown here is derived from an EMBL/GenBank/DDBJ whole genome shotgun (WGS) entry which is preliminary data.</text>
</comment>
<dbReference type="SUPFAM" id="SSF53659">
    <property type="entry name" value="Isocitrate/Isopropylmalate dehydrogenase-like"/>
    <property type="match status" value="1"/>
</dbReference>
<dbReference type="PANTHER" id="PTHR43356">
    <property type="entry name" value="PHOSPHATE ACETYLTRANSFERASE"/>
    <property type="match status" value="1"/>
</dbReference>
<accession>A0A2V1JQR1</accession>
<dbReference type="AlphaFoldDB" id="A0A2V1JQR1"/>
<dbReference type="OrthoDB" id="9774179at2"/>
<feature type="domain" description="Phosphate acetyl/butaryl transferase" evidence="4">
    <location>
        <begin position="61"/>
        <end position="295"/>
    </location>
</feature>
<proteinExistence type="inferred from homology"/>
<gene>
    <name evidence="5" type="ORF">LG34_15385</name>
</gene>
<sequence>MEIKALKDLLPYCLENCTKKTLAVIKAEDDHTLTAVARARKEGAIEAVLIGDAPVIKNLLAQIGEKEEDYHIIDEAGEREAILKAIELVHAGEVDFLMKGLLETKNLMSAIVAKTSGMRTGRLMSKFDFVEIAQYHKLIALTDSALNTKPDVEAKKQIIQNALDVMYSVGIQKPKIAVLAASETLNQKLQESADAWKLKQMWENGEFTDCYLEGPISIDLALEKESVEIKNYQSPVGGDADMLVCPDLVSGNMMGKMMTICGGRAAGIIVGAKVPIVLMSRAAEIDDKFQSIILGAIASQKGA</sequence>
<evidence type="ECO:0000256" key="2">
    <source>
        <dbReference type="ARBA" id="ARBA00022679"/>
    </source>
</evidence>
<keyword evidence="2" id="KW-0808">Transferase</keyword>
<keyword evidence="3" id="KW-0012">Acyltransferase</keyword>
<dbReference type="EMBL" id="JRFU01000185">
    <property type="protein sequence ID" value="PWE85531.1"/>
    <property type="molecule type" value="Genomic_DNA"/>
</dbReference>
<evidence type="ECO:0000313" key="5">
    <source>
        <dbReference type="EMBL" id="PWE85531.1"/>
    </source>
</evidence>
<dbReference type="InterPro" id="IPR050500">
    <property type="entry name" value="Phos_Acetyltrans/Butyryltrans"/>
</dbReference>
<dbReference type="Proteomes" id="UP000245288">
    <property type="component" value="Unassembled WGS sequence"/>
</dbReference>
<comment type="similarity">
    <text evidence="1">Belongs to the phosphate acetyltransferase and butyryltransferase family.</text>
</comment>
<dbReference type="GO" id="GO:0016746">
    <property type="term" value="F:acyltransferase activity"/>
    <property type="evidence" value="ECO:0007669"/>
    <property type="project" value="UniProtKB-KW"/>
</dbReference>
<organism evidence="5 6">
    <name type="scientific">Eubacterium ramulus</name>
    <dbReference type="NCBI Taxonomy" id="39490"/>
    <lineage>
        <taxon>Bacteria</taxon>
        <taxon>Bacillati</taxon>
        <taxon>Bacillota</taxon>
        <taxon>Clostridia</taxon>
        <taxon>Eubacteriales</taxon>
        <taxon>Eubacteriaceae</taxon>
        <taxon>Eubacterium</taxon>
    </lineage>
</organism>
<dbReference type="InterPro" id="IPR012147">
    <property type="entry name" value="P_Ac_Bu_trans"/>
</dbReference>
<name>A0A2V1JQR1_EUBRA</name>
<keyword evidence="6" id="KW-1185">Reference proteome</keyword>
<dbReference type="RefSeq" id="WP_109216745.1">
    <property type="nucleotide sequence ID" value="NZ_JRFU01000185.1"/>
</dbReference>
<dbReference type="Gene3D" id="3.40.718.10">
    <property type="entry name" value="Isopropylmalate Dehydrogenase"/>
    <property type="match status" value="1"/>
</dbReference>
<evidence type="ECO:0000256" key="3">
    <source>
        <dbReference type="ARBA" id="ARBA00023315"/>
    </source>
</evidence>
<reference evidence="5 6" key="1">
    <citation type="submission" date="2014-09" db="EMBL/GenBank/DDBJ databases">
        <title>Butyrate-producing bacteria isolated from human gut.</title>
        <authorList>
            <person name="Zhang Q."/>
            <person name="Zhao L."/>
        </authorList>
    </citation>
    <scope>NUCLEOTIDE SEQUENCE [LARGE SCALE GENOMIC DNA]</scope>
    <source>
        <strain evidence="5 6">21</strain>
    </source>
</reference>
<dbReference type="InterPro" id="IPR002505">
    <property type="entry name" value="PTA_PTB"/>
</dbReference>
<dbReference type="PANTHER" id="PTHR43356:SF2">
    <property type="entry name" value="PHOSPHATE ACETYLTRANSFERASE"/>
    <property type="match status" value="1"/>
</dbReference>
<evidence type="ECO:0000259" key="4">
    <source>
        <dbReference type="Pfam" id="PF01515"/>
    </source>
</evidence>